<sequence length="270" mass="29961">MPSSEFNLPSRTHGISSETVIVNVVKTNPQSFKCSSYHHILNFTRPQCITDVMPILLVVPAAVVFLAYDLVSAACMCLNPTSATPIDNNTSFNFNLFHDLPILVLFRCYFLYLSRKLSFTDERHVTTTPYPTIPTATLYPSTSLPQTLPASMQGPLHHHHQPPPTTLINTPTPHLLLIRKTPQFFLLNGIRKRQVVQCQQTSYTIPYVGNPLRGARSACISISARSPARVKAQDGENRLDGNPADHARGLLVSGIGYRDQGSTKRRAEVL</sequence>
<dbReference type="AlphaFoldDB" id="A0A6A7B959"/>
<name>A0A6A7B959_9PLEO</name>
<keyword evidence="2" id="KW-1185">Reference proteome</keyword>
<proteinExistence type="predicted"/>
<evidence type="ECO:0000313" key="1">
    <source>
        <dbReference type="EMBL" id="KAF2851923.1"/>
    </source>
</evidence>
<organism evidence="1 2">
    <name type="scientific">Plenodomus tracheiphilus IPT5</name>
    <dbReference type="NCBI Taxonomy" id="1408161"/>
    <lineage>
        <taxon>Eukaryota</taxon>
        <taxon>Fungi</taxon>
        <taxon>Dikarya</taxon>
        <taxon>Ascomycota</taxon>
        <taxon>Pezizomycotina</taxon>
        <taxon>Dothideomycetes</taxon>
        <taxon>Pleosporomycetidae</taxon>
        <taxon>Pleosporales</taxon>
        <taxon>Pleosporineae</taxon>
        <taxon>Leptosphaeriaceae</taxon>
        <taxon>Plenodomus</taxon>
    </lineage>
</organism>
<evidence type="ECO:0000313" key="2">
    <source>
        <dbReference type="Proteomes" id="UP000799423"/>
    </source>
</evidence>
<reference evidence="1" key="1">
    <citation type="submission" date="2020-01" db="EMBL/GenBank/DDBJ databases">
        <authorList>
            <consortium name="DOE Joint Genome Institute"/>
            <person name="Haridas S."/>
            <person name="Albert R."/>
            <person name="Binder M."/>
            <person name="Bloem J."/>
            <person name="Labutti K."/>
            <person name="Salamov A."/>
            <person name="Andreopoulos B."/>
            <person name="Baker S.E."/>
            <person name="Barry K."/>
            <person name="Bills G."/>
            <person name="Bluhm B.H."/>
            <person name="Cannon C."/>
            <person name="Castanera R."/>
            <person name="Culley D.E."/>
            <person name="Daum C."/>
            <person name="Ezra D."/>
            <person name="Gonzalez J.B."/>
            <person name="Henrissat B."/>
            <person name="Kuo A."/>
            <person name="Liang C."/>
            <person name="Lipzen A."/>
            <person name="Lutzoni F."/>
            <person name="Magnuson J."/>
            <person name="Mondo S."/>
            <person name="Nolan M."/>
            <person name="Ohm R."/>
            <person name="Pangilinan J."/>
            <person name="Park H.-J."/>
            <person name="Ramirez L."/>
            <person name="Alfaro M."/>
            <person name="Sun H."/>
            <person name="Tritt A."/>
            <person name="Yoshinaga Y."/>
            <person name="Zwiers L.-H."/>
            <person name="Turgeon B.G."/>
            <person name="Goodwin S.B."/>
            <person name="Spatafora J.W."/>
            <person name="Crous P.W."/>
            <person name="Grigoriev I.V."/>
        </authorList>
    </citation>
    <scope>NUCLEOTIDE SEQUENCE</scope>
    <source>
        <strain evidence="1">IPT5</strain>
    </source>
</reference>
<gene>
    <name evidence="1" type="ORF">T440DRAFT_506865</name>
</gene>
<protein>
    <submittedName>
        <fullName evidence="1">Uncharacterized protein</fullName>
    </submittedName>
</protein>
<dbReference type="Proteomes" id="UP000799423">
    <property type="component" value="Unassembled WGS sequence"/>
</dbReference>
<accession>A0A6A7B959</accession>
<dbReference type="EMBL" id="MU006300">
    <property type="protein sequence ID" value="KAF2851923.1"/>
    <property type="molecule type" value="Genomic_DNA"/>
</dbReference>